<organism evidence="2 3">
    <name type="scientific">Chryseobacterium suipulveris</name>
    <dbReference type="NCBI Taxonomy" id="2929800"/>
    <lineage>
        <taxon>Bacteria</taxon>
        <taxon>Pseudomonadati</taxon>
        <taxon>Bacteroidota</taxon>
        <taxon>Flavobacteriia</taxon>
        <taxon>Flavobacteriales</taxon>
        <taxon>Weeksellaceae</taxon>
        <taxon>Chryseobacterium group</taxon>
        <taxon>Chryseobacterium</taxon>
    </lineage>
</organism>
<evidence type="ECO:0000313" key="3">
    <source>
        <dbReference type="Proteomes" id="UP000831460"/>
    </source>
</evidence>
<dbReference type="Gene3D" id="1.20.1270.180">
    <property type="match status" value="1"/>
</dbReference>
<proteinExistence type="predicted"/>
<name>A0ABY4BSP8_9FLAO</name>
<reference evidence="2 3" key="1">
    <citation type="submission" date="2022-03" db="EMBL/GenBank/DDBJ databases">
        <title>Chryseobacterium sp. isolated from particulate matters in swine house.</title>
        <authorList>
            <person name="Won M."/>
            <person name="Kim S.-J."/>
            <person name="Kwon S.-W."/>
        </authorList>
    </citation>
    <scope>NUCLEOTIDE SEQUENCE [LARGE SCALE GENOMIC DNA]</scope>
    <source>
        <strain evidence="2 3">SC2-2</strain>
    </source>
</reference>
<dbReference type="EMBL" id="CP094532">
    <property type="protein sequence ID" value="UOE42207.1"/>
    <property type="molecule type" value="Genomic_DNA"/>
</dbReference>
<dbReference type="RefSeq" id="WP_243551180.1">
    <property type="nucleotide sequence ID" value="NZ_CP094532.1"/>
</dbReference>
<feature type="domain" description="Lysozyme inhibitor LprI-like N-terminal" evidence="1">
    <location>
        <begin position="224"/>
        <end position="317"/>
    </location>
</feature>
<accession>A0ABY4BSP8</accession>
<evidence type="ECO:0000259" key="1">
    <source>
        <dbReference type="Pfam" id="PF07007"/>
    </source>
</evidence>
<protein>
    <submittedName>
        <fullName evidence="2">DUF1311 domain-containing protein</fullName>
    </submittedName>
</protein>
<gene>
    <name evidence="2" type="ORF">MTP09_06100</name>
</gene>
<dbReference type="Pfam" id="PF07007">
    <property type="entry name" value="LprI"/>
    <property type="match status" value="1"/>
</dbReference>
<evidence type="ECO:0000313" key="2">
    <source>
        <dbReference type="EMBL" id="UOE42207.1"/>
    </source>
</evidence>
<dbReference type="Proteomes" id="UP000831460">
    <property type="component" value="Chromosome"/>
</dbReference>
<dbReference type="InterPro" id="IPR009739">
    <property type="entry name" value="LprI-like_N"/>
</dbReference>
<keyword evidence="3" id="KW-1185">Reference proteome</keyword>
<sequence>MGKRDFIEEIKLIKSRTEFNSRYDLTSRLYEIDYALTEFTNYNGNYNSEILKYIPISTVSCFEAFFKSVIKELVDFGEPFSKNIVNFNQSKNIKLDFEIIGAIQTKSVTVGELVGHLLPFNNFEDIKSNLSVIIGKDFIEEMKNFDKKSVYHTANALNYDKKNRLPEIIKSVKETYELRHIFCHEFATNVNIDKDRIIKNYENCKDFLEFTNVIIWETLYPNSPETQTEMNLEADNNFKNKETELQTLIDFVTSNYEKLDDAFSIDIKLFKSSIQKWQKYRESVALYQSDKFKGGSMYPLIYLTSLEKITAEKIESLKNEFEILLRKNNYS</sequence>